<evidence type="ECO:0000313" key="2">
    <source>
        <dbReference type="Ensembl" id="ENSANIP00000013098.1"/>
    </source>
</evidence>
<keyword evidence="1" id="KW-0732">Signal</keyword>
<name>A0A8B9N295_9AVES</name>
<evidence type="ECO:0008006" key="4">
    <source>
        <dbReference type="Google" id="ProtNLM"/>
    </source>
</evidence>
<evidence type="ECO:0000256" key="1">
    <source>
        <dbReference type="SAM" id="SignalP"/>
    </source>
</evidence>
<feature type="chain" id="PRO_5034458933" description="Secreted protein" evidence="1">
    <location>
        <begin position="28"/>
        <end position="75"/>
    </location>
</feature>
<protein>
    <recommendedName>
        <fullName evidence="4">Secreted protein</fullName>
    </recommendedName>
</protein>
<reference evidence="2" key="2">
    <citation type="submission" date="2025-09" db="UniProtKB">
        <authorList>
            <consortium name="Ensembl"/>
        </authorList>
    </citation>
    <scope>IDENTIFICATION</scope>
</reference>
<sequence length="75" mass="9003">MIPPPLPRLRHLRACFLALQAANYCLSHLTQLLFCTHKPRQMSHPIFTTPTNQSRQTWKMQYSRPCRWSPRYHQL</sequence>
<proteinExistence type="predicted"/>
<feature type="signal peptide" evidence="1">
    <location>
        <begin position="1"/>
        <end position="27"/>
    </location>
</feature>
<accession>A0A8B9N295</accession>
<dbReference type="Proteomes" id="UP000694541">
    <property type="component" value="Unplaced"/>
</dbReference>
<dbReference type="Ensembl" id="ENSANIT00000013564.1">
    <property type="protein sequence ID" value="ENSANIP00000013098.1"/>
    <property type="gene ID" value="ENSANIG00000008902.1"/>
</dbReference>
<keyword evidence="3" id="KW-1185">Reference proteome</keyword>
<evidence type="ECO:0000313" key="3">
    <source>
        <dbReference type="Proteomes" id="UP000694541"/>
    </source>
</evidence>
<dbReference type="AlphaFoldDB" id="A0A8B9N295"/>
<organism evidence="2 3">
    <name type="scientific">Accipiter nisus</name>
    <name type="common">Eurasian sparrowhawk</name>
    <dbReference type="NCBI Taxonomy" id="211598"/>
    <lineage>
        <taxon>Eukaryota</taxon>
        <taxon>Metazoa</taxon>
        <taxon>Chordata</taxon>
        <taxon>Craniata</taxon>
        <taxon>Vertebrata</taxon>
        <taxon>Euteleostomi</taxon>
        <taxon>Archelosauria</taxon>
        <taxon>Archosauria</taxon>
        <taxon>Dinosauria</taxon>
        <taxon>Saurischia</taxon>
        <taxon>Theropoda</taxon>
        <taxon>Coelurosauria</taxon>
        <taxon>Aves</taxon>
        <taxon>Neognathae</taxon>
        <taxon>Neoaves</taxon>
        <taxon>Telluraves</taxon>
        <taxon>Accipitrimorphae</taxon>
        <taxon>Accipitriformes</taxon>
        <taxon>Accipitridae</taxon>
        <taxon>Accipitrinae</taxon>
        <taxon>Accipiter</taxon>
    </lineage>
</organism>
<reference evidence="2" key="1">
    <citation type="submission" date="2025-08" db="UniProtKB">
        <authorList>
            <consortium name="Ensembl"/>
        </authorList>
    </citation>
    <scope>IDENTIFICATION</scope>
</reference>